<proteinExistence type="predicted"/>
<reference evidence="1" key="1">
    <citation type="submission" date="2024-02" db="EMBL/GenBank/DDBJ databases">
        <authorList>
            <consortium name="ELIXIR-Norway"/>
            <consortium name="Elixir Norway"/>
        </authorList>
    </citation>
    <scope>NUCLEOTIDE SEQUENCE</scope>
</reference>
<sequence>MNSPEKLQKLRWRQQVQAQLAVEQRQLALWGLMAIDVPVLSQMPEPSGIMPVRPLKQSAISLSSEISPQEPL</sequence>
<name>A0ABP0W8S6_9BRYO</name>
<evidence type="ECO:0000313" key="1">
    <source>
        <dbReference type="EMBL" id="CAK9263212.1"/>
    </source>
</evidence>
<dbReference type="EMBL" id="OZ020110">
    <property type="protein sequence ID" value="CAK9263212.1"/>
    <property type="molecule type" value="Genomic_DNA"/>
</dbReference>
<evidence type="ECO:0000313" key="2">
    <source>
        <dbReference type="Proteomes" id="UP001497444"/>
    </source>
</evidence>
<protein>
    <submittedName>
        <fullName evidence="1">Uncharacterized protein</fullName>
    </submittedName>
</protein>
<organism evidence="1 2">
    <name type="scientific">Sphagnum jensenii</name>
    <dbReference type="NCBI Taxonomy" id="128206"/>
    <lineage>
        <taxon>Eukaryota</taxon>
        <taxon>Viridiplantae</taxon>
        <taxon>Streptophyta</taxon>
        <taxon>Embryophyta</taxon>
        <taxon>Bryophyta</taxon>
        <taxon>Sphagnophytina</taxon>
        <taxon>Sphagnopsida</taxon>
        <taxon>Sphagnales</taxon>
        <taxon>Sphagnaceae</taxon>
        <taxon>Sphagnum</taxon>
    </lineage>
</organism>
<accession>A0ABP0W8S6</accession>
<gene>
    <name evidence="1" type="ORF">CSSPJE1EN1_LOCUS8690</name>
</gene>
<keyword evidence="2" id="KW-1185">Reference proteome</keyword>
<dbReference type="Proteomes" id="UP001497444">
    <property type="component" value="Chromosome 15"/>
</dbReference>